<keyword evidence="7" id="KW-0492">Microsome</keyword>
<keyword evidence="9 14" id="KW-0408">Iron</keyword>
<evidence type="ECO:0000313" key="16">
    <source>
        <dbReference type="EMBL" id="EDO47257.1"/>
    </source>
</evidence>
<evidence type="ECO:0000256" key="5">
    <source>
        <dbReference type="ARBA" id="ARBA00022723"/>
    </source>
</evidence>
<evidence type="ECO:0000256" key="11">
    <source>
        <dbReference type="ARBA" id="ARBA00037877"/>
    </source>
</evidence>
<evidence type="ECO:0000256" key="9">
    <source>
        <dbReference type="ARBA" id="ARBA00023004"/>
    </source>
</evidence>
<sequence length="111" mass="12464">MEIGSNFRNLAEDSGKVRSHVKEFSLGEVASHCTPDSCWVVYEDSVYDVTDFVREHPAGSEILLEHAGYDITDVFQDTGHSQGALNIMTSYYIGELSQTERTYKIPSKLKN</sequence>
<dbReference type="Gene3D" id="3.10.120.10">
    <property type="entry name" value="Cytochrome b5-like heme/steroid binding domain"/>
    <property type="match status" value="1"/>
</dbReference>
<evidence type="ECO:0000256" key="10">
    <source>
        <dbReference type="ARBA" id="ARBA00023136"/>
    </source>
</evidence>
<evidence type="ECO:0000256" key="4">
    <source>
        <dbReference type="ARBA" id="ARBA00022692"/>
    </source>
</evidence>
<comment type="similarity">
    <text evidence="12 14">Belongs to the cytochrome b5 family.</text>
</comment>
<dbReference type="PRINTS" id="PR00363">
    <property type="entry name" value="CYTOCHROMEB5"/>
</dbReference>
<gene>
    <name evidence="16" type="ORF">NEMVEDRAFT_v1g179752</name>
</gene>
<dbReference type="PANTHER" id="PTHR19359">
    <property type="entry name" value="CYTOCHROME B5"/>
    <property type="match status" value="1"/>
</dbReference>
<evidence type="ECO:0000256" key="6">
    <source>
        <dbReference type="ARBA" id="ARBA00022824"/>
    </source>
</evidence>
<dbReference type="OrthoDB" id="260519at2759"/>
<evidence type="ECO:0000256" key="3">
    <source>
        <dbReference type="ARBA" id="ARBA00022617"/>
    </source>
</evidence>
<evidence type="ECO:0000256" key="12">
    <source>
        <dbReference type="ARBA" id="ARBA00038168"/>
    </source>
</evidence>
<dbReference type="GO" id="GO:0016020">
    <property type="term" value="C:membrane"/>
    <property type="evidence" value="ECO:0000318"/>
    <property type="project" value="GO_Central"/>
</dbReference>
<proteinExistence type="inferred from homology"/>
<name>A7RME2_NEMVE</name>
<dbReference type="SMART" id="SM01117">
    <property type="entry name" value="Cyt-b5"/>
    <property type="match status" value="1"/>
</dbReference>
<dbReference type="HOGENOM" id="CLU_102602_4_2_1"/>
<evidence type="ECO:0000256" key="14">
    <source>
        <dbReference type="RuleBase" id="RU362121"/>
    </source>
</evidence>
<keyword evidence="8" id="KW-0249">Electron transport</keyword>
<keyword evidence="4" id="KW-0812">Transmembrane</keyword>
<evidence type="ECO:0000256" key="2">
    <source>
        <dbReference type="ARBA" id="ARBA00022448"/>
    </source>
</evidence>
<evidence type="ECO:0000256" key="1">
    <source>
        <dbReference type="ARBA" id="ARBA00004131"/>
    </source>
</evidence>
<dbReference type="AlphaFoldDB" id="A7RME2"/>
<dbReference type="PhylomeDB" id="A7RME2"/>
<dbReference type="STRING" id="45351.A7RME2"/>
<dbReference type="PROSITE" id="PS50255">
    <property type="entry name" value="CYTOCHROME_B5_2"/>
    <property type="match status" value="1"/>
</dbReference>
<keyword evidence="10" id="KW-0472">Membrane</keyword>
<dbReference type="InterPro" id="IPR050668">
    <property type="entry name" value="Cytochrome_b5"/>
</dbReference>
<protein>
    <recommendedName>
        <fullName evidence="13">Cytochrome b5</fullName>
    </recommendedName>
</protein>
<dbReference type="InterPro" id="IPR018506">
    <property type="entry name" value="Cyt_B5_heme-BS"/>
</dbReference>
<keyword evidence="3 14" id="KW-0349">Heme</keyword>
<dbReference type="eggNOG" id="KOG0537">
    <property type="taxonomic scope" value="Eukaryota"/>
</dbReference>
<keyword evidence="6" id="KW-0256">Endoplasmic reticulum</keyword>
<dbReference type="Pfam" id="PF00173">
    <property type="entry name" value="Cyt-b5"/>
    <property type="match status" value="1"/>
</dbReference>
<dbReference type="InParanoid" id="A7RME2"/>
<dbReference type="EMBL" id="DS469520">
    <property type="protein sequence ID" value="EDO47257.1"/>
    <property type="molecule type" value="Genomic_DNA"/>
</dbReference>
<evidence type="ECO:0000256" key="13">
    <source>
        <dbReference type="ARBA" id="ARBA00039806"/>
    </source>
</evidence>
<dbReference type="KEGG" id="nve:5519409"/>
<dbReference type="GO" id="GO:0005789">
    <property type="term" value="C:endoplasmic reticulum membrane"/>
    <property type="evidence" value="ECO:0007669"/>
    <property type="project" value="UniProtKB-SubCell"/>
</dbReference>
<organism evidence="16 17">
    <name type="scientific">Nematostella vectensis</name>
    <name type="common">Starlet sea anemone</name>
    <dbReference type="NCBI Taxonomy" id="45351"/>
    <lineage>
        <taxon>Eukaryota</taxon>
        <taxon>Metazoa</taxon>
        <taxon>Cnidaria</taxon>
        <taxon>Anthozoa</taxon>
        <taxon>Hexacorallia</taxon>
        <taxon>Actiniaria</taxon>
        <taxon>Edwardsiidae</taxon>
        <taxon>Nematostella</taxon>
    </lineage>
</organism>
<dbReference type="InterPro" id="IPR036400">
    <property type="entry name" value="Cyt_B5-like_heme/steroid_sf"/>
</dbReference>
<dbReference type="OMA" id="PEHEQTH"/>
<comment type="subcellular location">
    <subcellularLocation>
        <location evidence="1">Endoplasmic reticulum membrane</location>
        <topology evidence="1">Single-pass membrane protein</topology>
        <orientation evidence="1">Cytoplasmic side</orientation>
    </subcellularLocation>
    <subcellularLocation>
        <location evidence="11">Microsome membrane</location>
        <topology evidence="11">Single-pass membrane protein</topology>
        <orientation evidence="11">Cytoplasmic side</orientation>
    </subcellularLocation>
</comment>
<dbReference type="FunFam" id="3.10.120.10:FF:000002">
    <property type="entry name" value="Cytochrome b5 type B"/>
    <property type="match status" value="1"/>
</dbReference>
<evidence type="ECO:0000256" key="7">
    <source>
        <dbReference type="ARBA" id="ARBA00022848"/>
    </source>
</evidence>
<evidence type="ECO:0000256" key="8">
    <source>
        <dbReference type="ARBA" id="ARBA00022982"/>
    </source>
</evidence>
<evidence type="ECO:0000259" key="15">
    <source>
        <dbReference type="PROSITE" id="PS50255"/>
    </source>
</evidence>
<reference evidence="16 17" key="1">
    <citation type="journal article" date="2007" name="Science">
        <title>Sea anemone genome reveals ancestral eumetazoan gene repertoire and genomic organization.</title>
        <authorList>
            <person name="Putnam N.H."/>
            <person name="Srivastava M."/>
            <person name="Hellsten U."/>
            <person name="Dirks B."/>
            <person name="Chapman J."/>
            <person name="Salamov A."/>
            <person name="Terry A."/>
            <person name="Shapiro H."/>
            <person name="Lindquist E."/>
            <person name="Kapitonov V.V."/>
            <person name="Jurka J."/>
            <person name="Genikhovich G."/>
            <person name="Grigoriev I.V."/>
            <person name="Lucas S.M."/>
            <person name="Steele R.E."/>
            <person name="Finnerty J.R."/>
            <person name="Technau U."/>
            <person name="Martindale M.Q."/>
            <person name="Rokhsar D.S."/>
        </authorList>
    </citation>
    <scope>NUCLEOTIDE SEQUENCE [LARGE SCALE GENOMIC DNA]</scope>
    <source>
        <strain evidence="17">CH2 X CH6</strain>
    </source>
</reference>
<dbReference type="PROSITE" id="PS00191">
    <property type="entry name" value="CYTOCHROME_B5_1"/>
    <property type="match status" value="1"/>
</dbReference>
<dbReference type="GO" id="GO:0046872">
    <property type="term" value="F:metal ion binding"/>
    <property type="evidence" value="ECO:0007669"/>
    <property type="project" value="UniProtKB-UniRule"/>
</dbReference>
<dbReference type="InterPro" id="IPR001199">
    <property type="entry name" value="Cyt_B5-like_heme/steroid-bd"/>
</dbReference>
<keyword evidence="2" id="KW-0813">Transport</keyword>
<accession>A7RME2</accession>
<feature type="domain" description="Cytochrome b5 heme-binding" evidence="15">
    <location>
        <begin position="21"/>
        <end position="97"/>
    </location>
</feature>
<keyword evidence="5 14" id="KW-0479">Metal-binding</keyword>
<dbReference type="PANTHER" id="PTHR19359:SF150">
    <property type="entry name" value="CYTOCHROME B5"/>
    <property type="match status" value="1"/>
</dbReference>
<evidence type="ECO:0000313" key="17">
    <source>
        <dbReference type="Proteomes" id="UP000001593"/>
    </source>
</evidence>
<dbReference type="Proteomes" id="UP000001593">
    <property type="component" value="Unassembled WGS sequence"/>
</dbReference>
<dbReference type="SUPFAM" id="SSF55856">
    <property type="entry name" value="Cytochrome b5-like heme/steroid binding domain"/>
    <property type="match status" value="1"/>
</dbReference>
<dbReference type="GO" id="GO:0020037">
    <property type="term" value="F:heme binding"/>
    <property type="evidence" value="ECO:0000318"/>
    <property type="project" value="GO_Central"/>
</dbReference>
<keyword evidence="17" id="KW-1185">Reference proteome</keyword>